<dbReference type="RefSeq" id="WP_073364357.1">
    <property type="nucleotide sequence ID" value="NZ_FQVQ01000014.1"/>
</dbReference>
<dbReference type="Proteomes" id="UP000184147">
    <property type="component" value="Unassembled WGS sequence"/>
</dbReference>
<accession>A0A1M5D6J7</accession>
<evidence type="ECO:0000256" key="1">
    <source>
        <dbReference type="SAM" id="SignalP"/>
    </source>
</evidence>
<keyword evidence="1" id="KW-0732">Signal</keyword>
<feature type="signal peptide" evidence="1">
    <location>
        <begin position="1"/>
        <end position="18"/>
    </location>
</feature>
<dbReference type="EMBL" id="FQVQ01000014">
    <property type="protein sequence ID" value="SHF62616.1"/>
    <property type="molecule type" value="Genomic_DNA"/>
</dbReference>
<dbReference type="AlphaFoldDB" id="A0A1M5D6J7"/>
<dbReference type="SUPFAM" id="SSF54427">
    <property type="entry name" value="NTF2-like"/>
    <property type="match status" value="1"/>
</dbReference>
<name>A0A1M5D6J7_9FLAO</name>
<dbReference type="OrthoDB" id="117186at2"/>
<gene>
    <name evidence="2" type="ORF">SAMN05444377_11416</name>
</gene>
<evidence type="ECO:0000313" key="2">
    <source>
        <dbReference type="EMBL" id="SHF62616.1"/>
    </source>
</evidence>
<proteinExistence type="predicted"/>
<feature type="chain" id="PRO_5013336383" evidence="1">
    <location>
        <begin position="19"/>
        <end position="145"/>
    </location>
</feature>
<dbReference type="InterPro" id="IPR032710">
    <property type="entry name" value="NTF2-like_dom_sf"/>
</dbReference>
<dbReference type="Gene3D" id="3.10.450.50">
    <property type="match status" value="1"/>
</dbReference>
<sequence>MRTFLLCCCLFFNLTAFAQDAAVKQTIEHFFEGFHQRDTLKMKAVCDSSLRLQSITTTQTKGTQLSEEQASRFFQSIANVPSTLVIEERILSYSIQIDGAMAVAWTPYQFYVNNKLSHEGVNVFTLFQEQGTWKIISIIDTRRRS</sequence>
<organism evidence="2 3">
    <name type="scientific">Flavobacterium fontis</name>
    <dbReference type="NCBI Taxonomy" id="1124188"/>
    <lineage>
        <taxon>Bacteria</taxon>
        <taxon>Pseudomonadati</taxon>
        <taxon>Bacteroidota</taxon>
        <taxon>Flavobacteriia</taxon>
        <taxon>Flavobacteriales</taxon>
        <taxon>Flavobacteriaceae</taxon>
        <taxon>Flavobacterium</taxon>
    </lineage>
</organism>
<reference evidence="2 3" key="1">
    <citation type="submission" date="2016-11" db="EMBL/GenBank/DDBJ databases">
        <authorList>
            <person name="Jaros S."/>
            <person name="Januszkiewicz K."/>
            <person name="Wedrychowicz H."/>
        </authorList>
    </citation>
    <scope>NUCLEOTIDE SEQUENCE [LARGE SCALE GENOMIC DNA]</scope>
    <source>
        <strain evidence="2 3">DSM 25660</strain>
    </source>
</reference>
<evidence type="ECO:0000313" key="3">
    <source>
        <dbReference type="Proteomes" id="UP000184147"/>
    </source>
</evidence>
<protein>
    <submittedName>
        <fullName evidence="2">Putative lumazine-binding</fullName>
    </submittedName>
</protein>
<keyword evidence="3" id="KW-1185">Reference proteome</keyword>
<dbReference type="STRING" id="1124188.SAMN05444377_11416"/>